<dbReference type="RefSeq" id="WP_093688430.1">
    <property type="nucleotide sequence ID" value="NZ_FNBU01000004.1"/>
</dbReference>
<evidence type="ECO:0000313" key="7">
    <source>
        <dbReference type="EMBL" id="SDF22173.1"/>
    </source>
</evidence>
<dbReference type="OrthoDB" id="5295733at2"/>
<feature type="transmembrane region" description="Helical" evidence="6">
    <location>
        <begin position="130"/>
        <end position="147"/>
    </location>
</feature>
<feature type="transmembrane region" description="Helical" evidence="6">
    <location>
        <begin position="159"/>
        <end position="177"/>
    </location>
</feature>
<keyword evidence="8" id="KW-1185">Reference proteome</keyword>
<evidence type="ECO:0000256" key="5">
    <source>
        <dbReference type="ARBA" id="ARBA00023136"/>
    </source>
</evidence>
<evidence type="ECO:0000313" key="8">
    <source>
        <dbReference type="Proteomes" id="UP000243333"/>
    </source>
</evidence>
<proteinExistence type="inferred from homology"/>
<sequence>MELLAALGSITFINLILSGDNAVIIALASRNLPPAQRKKAVIWGSAGAVILRIVLTLVAALLLKIPYVQFAGGLALLYIAINLLAEEKKEVSCQEASNFMEAVKIILFADLIMSLDNVLAIAGIAGGNMMLLIFGLAMSIPLVVFGSQMLMTLMDRFPIIIYIGAGILGWTAAKMIVADQALGATLQPYALIIEIGLTALVIAIGHWRKTRGHKEAITGSVTTSFPGDTEK</sequence>
<dbReference type="Pfam" id="PF03741">
    <property type="entry name" value="TerC"/>
    <property type="match status" value="1"/>
</dbReference>
<evidence type="ECO:0000256" key="1">
    <source>
        <dbReference type="ARBA" id="ARBA00004141"/>
    </source>
</evidence>
<feature type="transmembrane region" description="Helical" evidence="6">
    <location>
        <begin position="6"/>
        <end position="28"/>
    </location>
</feature>
<evidence type="ECO:0000256" key="6">
    <source>
        <dbReference type="SAM" id="Phobius"/>
    </source>
</evidence>
<dbReference type="NCBIfam" id="TIGR03717">
    <property type="entry name" value="R_switched_YjbE"/>
    <property type="match status" value="1"/>
</dbReference>
<dbReference type="InterPro" id="IPR005496">
    <property type="entry name" value="Integral_membrane_TerC"/>
</dbReference>
<comment type="similarity">
    <text evidence="2">Belongs to the TerC family.</text>
</comment>
<dbReference type="EMBL" id="FNBU01000004">
    <property type="protein sequence ID" value="SDF22173.1"/>
    <property type="molecule type" value="Genomic_DNA"/>
</dbReference>
<keyword evidence="3 6" id="KW-0812">Transmembrane</keyword>
<dbReference type="GO" id="GO:0016020">
    <property type="term" value="C:membrane"/>
    <property type="evidence" value="ECO:0007669"/>
    <property type="project" value="UniProtKB-SubCell"/>
</dbReference>
<dbReference type="Proteomes" id="UP000243333">
    <property type="component" value="Unassembled WGS sequence"/>
</dbReference>
<organism evidence="7 8">
    <name type="scientific">Sporolituus thermophilus DSM 23256</name>
    <dbReference type="NCBI Taxonomy" id="1123285"/>
    <lineage>
        <taxon>Bacteria</taxon>
        <taxon>Bacillati</taxon>
        <taxon>Bacillota</taxon>
        <taxon>Negativicutes</taxon>
        <taxon>Selenomonadales</taxon>
        <taxon>Sporomusaceae</taxon>
        <taxon>Sporolituus</taxon>
    </lineage>
</organism>
<accession>A0A1G7JBB1</accession>
<gene>
    <name evidence="7" type="ORF">SAMN05660235_00864</name>
</gene>
<dbReference type="AlphaFoldDB" id="A0A1G7JBB1"/>
<comment type="subcellular location">
    <subcellularLocation>
        <location evidence="1">Membrane</location>
        <topology evidence="1">Multi-pass membrane protein</topology>
    </subcellularLocation>
</comment>
<feature type="transmembrane region" description="Helical" evidence="6">
    <location>
        <begin position="67"/>
        <end position="85"/>
    </location>
</feature>
<keyword evidence="4 6" id="KW-1133">Transmembrane helix</keyword>
<name>A0A1G7JBB1_9FIRM</name>
<dbReference type="InterPro" id="IPR022301">
    <property type="entry name" value="Integral_membrane_YjbE"/>
</dbReference>
<evidence type="ECO:0000256" key="4">
    <source>
        <dbReference type="ARBA" id="ARBA00022989"/>
    </source>
</evidence>
<evidence type="ECO:0000256" key="2">
    <source>
        <dbReference type="ARBA" id="ARBA00007511"/>
    </source>
</evidence>
<dbReference type="PANTHER" id="PTHR30238">
    <property type="entry name" value="MEMBRANE BOUND PREDICTED REDOX MODULATOR"/>
    <property type="match status" value="1"/>
</dbReference>
<dbReference type="PANTHER" id="PTHR30238:SF4">
    <property type="entry name" value="SLL1022 PROTEIN"/>
    <property type="match status" value="1"/>
</dbReference>
<keyword evidence="5 6" id="KW-0472">Membrane</keyword>
<feature type="transmembrane region" description="Helical" evidence="6">
    <location>
        <begin position="40"/>
        <end position="61"/>
    </location>
</feature>
<reference evidence="8" key="1">
    <citation type="submission" date="2016-10" db="EMBL/GenBank/DDBJ databases">
        <authorList>
            <person name="Varghese N."/>
            <person name="Submissions S."/>
        </authorList>
    </citation>
    <scope>NUCLEOTIDE SEQUENCE [LARGE SCALE GENOMIC DNA]</scope>
    <source>
        <strain evidence="8">DSM 23256</strain>
    </source>
</reference>
<feature type="transmembrane region" description="Helical" evidence="6">
    <location>
        <begin position="105"/>
        <end position="124"/>
    </location>
</feature>
<protein>
    <submittedName>
        <fullName evidence="7">Integral membrane protein, YjbE family</fullName>
    </submittedName>
</protein>
<evidence type="ECO:0000256" key="3">
    <source>
        <dbReference type="ARBA" id="ARBA00022692"/>
    </source>
</evidence>
<feature type="transmembrane region" description="Helical" evidence="6">
    <location>
        <begin position="189"/>
        <end position="207"/>
    </location>
</feature>